<evidence type="ECO:0000256" key="2">
    <source>
        <dbReference type="ARBA" id="ARBA00023002"/>
    </source>
</evidence>
<dbReference type="GO" id="GO:0016628">
    <property type="term" value="F:oxidoreductase activity, acting on the CH-CH group of donors, NAD or NADP as acceptor"/>
    <property type="evidence" value="ECO:0007669"/>
    <property type="project" value="InterPro"/>
</dbReference>
<dbReference type="OrthoDB" id="9992527at2759"/>
<dbReference type="Gramene" id="OE9A090260T1">
    <property type="protein sequence ID" value="OE9A090260C1"/>
    <property type="gene ID" value="OE9A090260"/>
</dbReference>
<gene>
    <name evidence="3" type="ORF">OLEA9_A090260</name>
</gene>
<dbReference type="Gene3D" id="3.90.180.10">
    <property type="entry name" value="Medium-chain alcohol dehydrogenases, catalytic domain"/>
    <property type="match status" value="2"/>
</dbReference>
<dbReference type="SUPFAM" id="SSF51735">
    <property type="entry name" value="NAD(P)-binding Rossmann-fold domains"/>
    <property type="match status" value="2"/>
</dbReference>
<dbReference type="InterPro" id="IPR036291">
    <property type="entry name" value="NAD(P)-bd_dom_sf"/>
</dbReference>
<evidence type="ECO:0000313" key="3">
    <source>
        <dbReference type="EMBL" id="CAA3032419.1"/>
    </source>
</evidence>
<dbReference type="InterPro" id="IPR044626">
    <property type="entry name" value="AOR-like"/>
</dbReference>
<reference evidence="3 4" key="1">
    <citation type="submission" date="2019-12" db="EMBL/GenBank/DDBJ databases">
        <authorList>
            <person name="Alioto T."/>
            <person name="Alioto T."/>
            <person name="Gomez Garrido J."/>
        </authorList>
    </citation>
    <scope>NUCLEOTIDE SEQUENCE [LARGE SCALE GENOMIC DNA]</scope>
</reference>
<dbReference type="SUPFAM" id="SSF50129">
    <property type="entry name" value="GroES-like"/>
    <property type="match status" value="1"/>
</dbReference>
<dbReference type="AlphaFoldDB" id="A0A8S0VEX1"/>
<organism evidence="3 4">
    <name type="scientific">Olea europaea subsp. europaea</name>
    <dbReference type="NCBI Taxonomy" id="158383"/>
    <lineage>
        <taxon>Eukaryota</taxon>
        <taxon>Viridiplantae</taxon>
        <taxon>Streptophyta</taxon>
        <taxon>Embryophyta</taxon>
        <taxon>Tracheophyta</taxon>
        <taxon>Spermatophyta</taxon>
        <taxon>Magnoliopsida</taxon>
        <taxon>eudicotyledons</taxon>
        <taxon>Gunneridae</taxon>
        <taxon>Pentapetalae</taxon>
        <taxon>asterids</taxon>
        <taxon>lamiids</taxon>
        <taxon>Lamiales</taxon>
        <taxon>Oleaceae</taxon>
        <taxon>Oleeae</taxon>
        <taxon>Olea</taxon>
    </lineage>
</organism>
<dbReference type="PANTHER" id="PTHR44573:SF4">
    <property type="entry name" value="2-METHYLENE-FURAN-3-ONE REDUCTASE-LIKE"/>
    <property type="match status" value="1"/>
</dbReference>
<name>A0A8S0VEX1_OLEEU</name>
<dbReference type="PANTHER" id="PTHR44573">
    <property type="entry name" value="NADPH-DEPENDENT ALKENAL/ONE OXIDOREDUCTASE, CHLOROPLASTIC"/>
    <property type="match status" value="1"/>
</dbReference>
<comment type="caution">
    <text evidence="3">The sequence shown here is derived from an EMBL/GenBank/DDBJ whole genome shotgun (WGS) entry which is preliminary data.</text>
</comment>
<accession>A0A8S0VEX1</accession>
<dbReference type="Gene3D" id="3.40.50.720">
    <property type="entry name" value="NAD(P)-binding Rossmann-like Domain"/>
    <property type="match status" value="2"/>
</dbReference>
<proteinExistence type="inferred from homology"/>
<sequence length="350" mass="39201">MTLEKLCKFLRNKMSIQREIKIHTKMQKDWFHEMQSLKEAHKLGDFPLPRTLQHQLIVQVCAASLNPIDINLSPIHICCPKLISSNVKEIRLQDSEFPTRFVIENFNAETEFKQLGTTTLFIVMEKTLVAMMLKNLSFEEAASIQVAVQIAMEGFKTANIKENQTIFIVGGAGSAGSLAIQLAKQLYRASCGVNLQNCQGGVPKYIGSRRSYRMAKWAQRSSWNVKEIRLQDSEFATRFVIENFNTEREFKQLGTTTLFIVMEKTLVAMKLKNLSFEEAASIQVAVQIAMEGFKTANFKENQTIFIVGGAGSAGSLVIQFAKQLYKASCGVNLQNCQGGVPKYLGSRYGG</sequence>
<dbReference type="InterPro" id="IPR011032">
    <property type="entry name" value="GroES-like_sf"/>
</dbReference>
<dbReference type="EMBL" id="CACTIH010009580">
    <property type="protein sequence ID" value="CAA3032419.1"/>
    <property type="molecule type" value="Genomic_DNA"/>
</dbReference>
<evidence type="ECO:0000256" key="1">
    <source>
        <dbReference type="ARBA" id="ARBA00010371"/>
    </source>
</evidence>
<dbReference type="Proteomes" id="UP000594638">
    <property type="component" value="Unassembled WGS sequence"/>
</dbReference>
<keyword evidence="4" id="KW-1185">Reference proteome</keyword>
<evidence type="ECO:0000313" key="4">
    <source>
        <dbReference type="Proteomes" id="UP000594638"/>
    </source>
</evidence>
<protein>
    <submittedName>
        <fullName evidence="3">Uncharacterized protein</fullName>
    </submittedName>
</protein>
<keyword evidence="2" id="KW-0560">Oxidoreductase</keyword>
<comment type="similarity">
    <text evidence="1">Belongs to the zinc-containing alcohol dehydrogenase family. Quinone oxidoreductase subfamily.</text>
</comment>